<dbReference type="RefSeq" id="WP_386159425.1">
    <property type="nucleotide sequence ID" value="NZ_JBHMBS010000011.1"/>
</dbReference>
<organism evidence="2 3">
    <name type="scientific">Streptosporangium vulgare</name>
    <dbReference type="NCBI Taxonomy" id="46190"/>
    <lineage>
        <taxon>Bacteria</taxon>
        <taxon>Bacillati</taxon>
        <taxon>Actinomycetota</taxon>
        <taxon>Actinomycetes</taxon>
        <taxon>Streptosporangiales</taxon>
        <taxon>Streptosporangiaceae</taxon>
        <taxon>Streptosporangium</taxon>
    </lineage>
</organism>
<dbReference type="EMBL" id="JBHMBS010000011">
    <property type="protein sequence ID" value="MFB9678342.1"/>
    <property type="molecule type" value="Genomic_DNA"/>
</dbReference>
<evidence type="ECO:0000256" key="1">
    <source>
        <dbReference type="SAM" id="MobiDB-lite"/>
    </source>
</evidence>
<protein>
    <submittedName>
        <fullName evidence="2">Replication initiator</fullName>
    </submittedName>
</protein>
<name>A0ABV5TH40_9ACTN</name>
<comment type="caution">
    <text evidence="2">The sequence shown here is derived from an EMBL/GenBank/DDBJ whole genome shotgun (WGS) entry which is preliminary data.</text>
</comment>
<feature type="region of interest" description="Disordered" evidence="1">
    <location>
        <begin position="1"/>
        <end position="21"/>
    </location>
</feature>
<dbReference type="Proteomes" id="UP001589610">
    <property type="component" value="Unassembled WGS sequence"/>
</dbReference>
<sequence length="273" mass="30456">MTDTPPAPPSTTPPDGSDRTLPRLVRDTLPFALDVAIEVAKNNGVCIRPIELRRLDTHTGTSESFNIPCGATQEAKCPPCANRNRQLRRAQCREGWHLDHEPIAEPHPSTEDQRWLIEFRADVQAKRDEAERDGEDTLDWDEAIAGIDAEINAAGMRGNVLGGRSAPKRSRSTRRRQDAPDLPKRAKQDTTLGRTFIASDGKVYRPSLFVTLTLPSYGRVRNSVPVNPSTYDYAAAARDALHFSKLVDRFLIDRSRRCVVRPARLSQSSSHAR</sequence>
<evidence type="ECO:0000313" key="2">
    <source>
        <dbReference type="EMBL" id="MFB9678342.1"/>
    </source>
</evidence>
<feature type="compositionally biased region" description="Basic and acidic residues" evidence="1">
    <location>
        <begin position="175"/>
        <end position="188"/>
    </location>
</feature>
<gene>
    <name evidence="2" type="ORF">ACFFRH_22900</name>
</gene>
<dbReference type="InterPro" id="IPR046828">
    <property type="entry name" value="RepSA"/>
</dbReference>
<proteinExistence type="predicted"/>
<evidence type="ECO:0000313" key="3">
    <source>
        <dbReference type="Proteomes" id="UP001589610"/>
    </source>
</evidence>
<feature type="compositionally biased region" description="Pro residues" evidence="1">
    <location>
        <begin position="1"/>
        <end position="12"/>
    </location>
</feature>
<dbReference type="Pfam" id="PF20199">
    <property type="entry name" value="RepSA"/>
    <property type="match status" value="1"/>
</dbReference>
<keyword evidence="3" id="KW-1185">Reference proteome</keyword>
<accession>A0ABV5TH40</accession>
<reference evidence="2 3" key="1">
    <citation type="submission" date="2024-09" db="EMBL/GenBank/DDBJ databases">
        <authorList>
            <person name="Sun Q."/>
            <person name="Mori K."/>
        </authorList>
    </citation>
    <scope>NUCLEOTIDE SEQUENCE [LARGE SCALE GENOMIC DNA]</scope>
    <source>
        <strain evidence="2 3">JCM 3028</strain>
    </source>
</reference>
<feature type="region of interest" description="Disordered" evidence="1">
    <location>
        <begin position="158"/>
        <end position="191"/>
    </location>
</feature>